<name>A0A6B9FFH9_9EURY</name>
<evidence type="ECO:0000313" key="2">
    <source>
        <dbReference type="EMBL" id="QGX95950.1"/>
    </source>
</evidence>
<evidence type="ECO:0000256" key="1">
    <source>
        <dbReference type="SAM" id="MobiDB-lite"/>
    </source>
</evidence>
<dbReference type="RefSeq" id="WP_157690410.1">
    <property type="nucleotide sequence ID" value="NZ_CP034345.1"/>
</dbReference>
<sequence length="93" mass="9704">MRHRRPRRRHASATRTCIDALLNALPTPTSSRTISPAVDPVASSNASMWRRPLGGGADGAVAGHTAGVDAAPVRGVGEERRAGSSGGRPRRRG</sequence>
<dbReference type="EMBL" id="CP034345">
    <property type="protein sequence ID" value="QGX95950.1"/>
    <property type="molecule type" value="Genomic_DNA"/>
</dbReference>
<reference evidence="2 3" key="1">
    <citation type="submission" date="2018-12" db="EMBL/GenBank/DDBJ databases">
        <title>Complete genome sequence of Haloplanus rallus MBLA0036.</title>
        <authorList>
            <person name="Nam Y.-d."/>
            <person name="Kang J."/>
            <person name="Chung W.-H."/>
            <person name="Park Y.S."/>
        </authorList>
    </citation>
    <scope>NUCLEOTIDE SEQUENCE [LARGE SCALE GENOMIC DNA]</scope>
    <source>
        <strain evidence="2 3">MBLA0036</strain>
    </source>
</reference>
<protein>
    <submittedName>
        <fullName evidence="2">Uncharacterized protein</fullName>
    </submittedName>
</protein>
<feature type="region of interest" description="Disordered" evidence="1">
    <location>
        <begin position="55"/>
        <end position="93"/>
    </location>
</feature>
<organism evidence="2 3">
    <name type="scientific">Haloplanus rallus</name>
    <dbReference type="NCBI Taxonomy" id="1816183"/>
    <lineage>
        <taxon>Archaea</taxon>
        <taxon>Methanobacteriati</taxon>
        <taxon>Methanobacteriota</taxon>
        <taxon>Stenosarchaea group</taxon>
        <taxon>Halobacteria</taxon>
        <taxon>Halobacteriales</taxon>
        <taxon>Haloferacaceae</taxon>
        <taxon>Haloplanus</taxon>
    </lineage>
</organism>
<proteinExistence type="predicted"/>
<dbReference type="AlphaFoldDB" id="A0A6B9FFH9"/>
<dbReference type="KEGG" id="hra:EI982_14750"/>
<evidence type="ECO:0000313" key="3">
    <source>
        <dbReference type="Proteomes" id="UP000428325"/>
    </source>
</evidence>
<keyword evidence="3" id="KW-1185">Reference proteome</keyword>
<dbReference type="GeneID" id="99243657"/>
<dbReference type="Proteomes" id="UP000428325">
    <property type="component" value="Chromosome"/>
</dbReference>
<gene>
    <name evidence="2" type="ORF">EI982_14750</name>
</gene>
<accession>A0A6B9FFH9</accession>